<comment type="caution">
    <text evidence="1">The sequence shown here is derived from an EMBL/GenBank/DDBJ whole genome shotgun (WGS) entry which is preliminary data.</text>
</comment>
<dbReference type="EMBL" id="WITC01000099">
    <property type="protein sequence ID" value="MQX17563.1"/>
    <property type="molecule type" value="Genomic_DNA"/>
</dbReference>
<dbReference type="AlphaFoldDB" id="A0A6N7LI69"/>
<keyword evidence="2" id="KW-1185">Reference proteome</keyword>
<evidence type="ECO:0000313" key="1">
    <source>
        <dbReference type="EMBL" id="MQX17563.1"/>
    </source>
</evidence>
<accession>A0A6N7LI69</accession>
<name>A0A6N7LI69_SINTE</name>
<proteinExistence type="predicted"/>
<evidence type="ECO:0000313" key="2">
    <source>
        <dbReference type="Proteomes" id="UP000439983"/>
    </source>
</evidence>
<protein>
    <submittedName>
        <fullName evidence="1">Uncharacterized protein</fullName>
    </submittedName>
</protein>
<dbReference type="RefSeq" id="WP_153441424.1">
    <property type="nucleotide sequence ID" value="NZ_JACIGA010000004.1"/>
</dbReference>
<organism evidence="1 2">
    <name type="scientific">Sinorhizobium terangae</name>
    <dbReference type="NCBI Taxonomy" id="110322"/>
    <lineage>
        <taxon>Bacteria</taxon>
        <taxon>Pseudomonadati</taxon>
        <taxon>Pseudomonadota</taxon>
        <taxon>Alphaproteobacteria</taxon>
        <taxon>Hyphomicrobiales</taxon>
        <taxon>Rhizobiaceae</taxon>
        <taxon>Sinorhizobium/Ensifer group</taxon>
        <taxon>Sinorhizobium</taxon>
    </lineage>
</organism>
<dbReference type="Proteomes" id="UP000439983">
    <property type="component" value="Unassembled WGS sequence"/>
</dbReference>
<reference evidence="1 2" key="1">
    <citation type="journal article" date="2013" name="Genome Biol.">
        <title>Comparative genomics of the core and accessory genomes of 48 Sinorhizobium strains comprising five genospecies.</title>
        <authorList>
            <person name="Sugawara M."/>
            <person name="Epstein B."/>
            <person name="Badgley B.D."/>
            <person name="Unno T."/>
            <person name="Xu L."/>
            <person name="Reese J."/>
            <person name="Gyaneshwar P."/>
            <person name="Denny R."/>
            <person name="Mudge J."/>
            <person name="Bharti A.K."/>
            <person name="Farmer A.D."/>
            <person name="May G.D."/>
            <person name="Woodward J.E."/>
            <person name="Medigue C."/>
            <person name="Vallenet D."/>
            <person name="Lajus A."/>
            <person name="Rouy Z."/>
            <person name="Martinez-Vaz B."/>
            <person name="Tiffin P."/>
            <person name="Young N.D."/>
            <person name="Sadowsky M.J."/>
        </authorList>
    </citation>
    <scope>NUCLEOTIDE SEQUENCE [LARGE SCALE GENOMIC DNA]</scope>
    <source>
        <strain evidence="1 2">USDA4894</strain>
    </source>
</reference>
<sequence>MVSGHAVPGTKDYQDRRPGLRLLATSLSHGPEWKTLISRYIGTIPVKRDASSIDEQCMSADPPRTLVSSAMIAKVGAAAKDNSQSAAPKAAASAPGAQADPLPAAGILFELSRRRSI</sequence>
<gene>
    <name evidence="1" type="ORF">GHK62_23305</name>
</gene>